<evidence type="ECO:0000256" key="1">
    <source>
        <dbReference type="SAM" id="MobiDB-lite"/>
    </source>
</evidence>
<gene>
    <name evidence="3" type="ORF">CYCCA115_LOCUS20469</name>
</gene>
<evidence type="ECO:0000256" key="2">
    <source>
        <dbReference type="SAM" id="SignalP"/>
    </source>
</evidence>
<feature type="region of interest" description="Disordered" evidence="1">
    <location>
        <begin position="30"/>
        <end position="49"/>
    </location>
</feature>
<proteinExistence type="predicted"/>
<reference evidence="3" key="1">
    <citation type="submission" date="2023-08" db="EMBL/GenBank/DDBJ databases">
        <authorList>
            <person name="Audoor S."/>
            <person name="Bilcke G."/>
        </authorList>
    </citation>
    <scope>NUCLEOTIDE SEQUENCE</scope>
</reference>
<protein>
    <submittedName>
        <fullName evidence="3">Uncharacterized protein</fullName>
    </submittedName>
</protein>
<comment type="caution">
    <text evidence="3">The sequence shown here is derived from an EMBL/GenBank/DDBJ whole genome shotgun (WGS) entry which is preliminary data.</text>
</comment>
<organism evidence="3 4">
    <name type="scientific">Cylindrotheca closterium</name>
    <dbReference type="NCBI Taxonomy" id="2856"/>
    <lineage>
        <taxon>Eukaryota</taxon>
        <taxon>Sar</taxon>
        <taxon>Stramenopiles</taxon>
        <taxon>Ochrophyta</taxon>
        <taxon>Bacillariophyta</taxon>
        <taxon>Bacillariophyceae</taxon>
        <taxon>Bacillariophycidae</taxon>
        <taxon>Bacillariales</taxon>
        <taxon>Bacillariaceae</taxon>
        <taxon>Cylindrotheca</taxon>
    </lineage>
</organism>
<feature type="compositionally biased region" description="Basic and acidic residues" evidence="1">
    <location>
        <begin position="35"/>
        <end position="44"/>
    </location>
</feature>
<feature type="chain" id="PRO_5042056531" evidence="2">
    <location>
        <begin position="20"/>
        <end position="191"/>
    </location>
</feature>
<dbReference type="AlphaFoldDB" id="A0AAD2G665"/>
<keyword evidence="4" id="KW-1185">Reference proteome</keyword>
<keyword evidence="2" id="KW-0732">Signal</keyword>
<dbReference type="EMBL" id="CAKOGP040002169">
    <property type="protein sequence ID" value="CAJ1964094.1"/>
    <property type="molecule type" value="Genomic_DNA"/>
</dbReference>
<name>A0AAD2G665_9STRA</name>
<accession>A0AAD2G665</accession>
<evidence type="ECO:0000313" key="4">
    <source>
        <dbReference type="Proteomes" id="UP001295423"/>
    </source>
</evidence>
<feature type="signal peptide" evidence="2">
    <location>
        <begin position="1"/>
        <end position="19"/>
    </location>
</feature>
<dbReference type="Proteomes" id="UP001295423">
    <property type="component" value="Unassembled WGS sequence"/>
</dbReference>
<sequence length="191" mass="21364">MMLRTFLVWTLFVALSVHCFQHLQQKTRATTSCQRRQEEGDIDSRNGLFPPKVQDQVAQQYRKTLQWDTSSIKSKPCSCPPDGDDYGDQQIMSGADEDVISDVGEAAFAMLGSLWAEGGNIPTSLLFPDSAAIAAGETLWIGKRQQQQQHGHDKNLLPRTRIRAVIQELSNHPTYANKQAKLMDLISAHIL</sequence>
<evidence type="ECO:0000313" key="3">
    <source>
        <dbReference type="EMBL" id="CAJ1964094.1"/>
    </source>
</evidence>